<proteinExistence type="predicted"/>
<protein>
    <submittedName>
        <fullName evidence="1">Uncharacterized protein</fullName>
    </submittedName>
</protein>
<dbReference type="AlphaFoldDB" id="A0A1V3BVS6"/>
<name>A0A1V3BVS6_9ACTN</name>
<dbReference type="STRING" id="501010.NOSIN_00390"/>
<evidence type="ECO:0000313" key="1">
    <source>
        <dbReference type="EMBL" id="OOC52483.1"/>
    </source>
</evidence>
<sequence>MAHNMGNSVATNANSTLRYSDVSGLDSHAQTITGVGSLVGQANQMLEIVEGQMRAADMGAEVTSELATLRDLGTAYVNQAIRARAKLEEVNRAVQEAYEASRGQAADKSYQMGGR</sequence>
<dbReference type="RefSeq" id="WP_077688826.1">
    <property type="nucleotide sequence ID" value="NZ_MCOK01000001.1"/>
</dbReference>
<accession>A0A1V3BVS6</accession>
<reference evidence="2" key="1">
    <citation type="submission" date="2016-08" db="EMBL/GenBank/DDBJ databases">
        <authorList>
            <person name="Tokovenko B."/>
            <person name="Kalinowski J."/>
        </authorList>
    </citation>
    <scope>NUCLEOTIDE SEQUENCE [LARGE SCALE GENOMIC DNA]</scope>
    <source>
        <strain evidence="2">UTMC102</strain>
    </source>
</reference>
<comment type="caution">
    <text evidence="1">The sequence shown here is derived from an EMBL/GenBank/DDBJ whole genome shotgun (WGS) entry which is preliminary data.</text>
</comment>
<organism evidence="1 2">
    <name type="scientific">Nocardiopsis sinuspersici</name>
    <dbReference type="NCBI Taxonomy" id="501010"/>
    <lineage>
        <taxon>Bacteria</taxon>
        <taxon>Bacillati</taxon>
        <taxon>Actinomycetota</taxon>
        <taxon>Actinomycetes</taxon>
        <taxon>Streptosporangiales</taxon>
        <taxon>Nocardiopsidaceae</taxon>
        <taxon>Nocardiopsis</taxon>
    </lineage>
</organism>
<dbReference type="Proteomes" id="UP000189004">
    <property type="component" value="Unassembled WGS sequence"/>
</dbReference>
<gene>
    <name evidence="1" type="ORF">NOSIN_00390</name>
</gene>
<dbReference type="OrthoDB" id="3429405at2"/>
<dbReference type="EMBL" id="MCOK01000001">
    <property type="protein sequence ID" value="OOC52483.1"/>
    <property type="molecule type" value="Genomic_DNA"/>
</dbReference>
<keyword evidence="2" id="KW-1185">Reference proteome</keyword>
<evidence type="ECO:0000313" key="2">
    <source>
        <dbReference type="Proteomes" id="UP000189004"/>
    </source>
</evidence>